<name>A0A365P7A6_9ACTN</name>
<feature type="signal peptide" evidence="1">
    <location>
        <begin position="1"/>
        <end position="32"/>
    </location>
</feature>
<dbReference type="AlphaFoldDB" id="A0A365P7A6"/>
<reference evidence="2 3" key="1">
    <citation type="submission" date="2018-06" db="EMBL/GenBank/DDBJ databases">
        <title>Whole genome sequencing of four bacterial strains from South Shetland trench revealing bio-synthetic gene clusters.</title>
        <authorList>
            <person name="Abdel-Mageed W.M."/>
            <person name="Lehri B."/>
            <person name="Jarmusch S.A."/>
            <person name="Miranda K."/>
            <person name="Goodfellow M."/>
            <person name="Jaspars M."/>
            <person name="Karlyshev A.V."/>
        </authorList>
    </citation>
    <scope>NUCLEOTIDE SEQUENCE [LARGE SCALE GENOMIC DNA]</scope>
    <source>
        <strain evidence="2 3">SST1</strain>
    </source>
</reference>
<organism evidence="2 3">
    <name type="scientific">Dietzia maris</name>
    <dbReference type="NCBI Taxonomy" id="37915"/>
    <lineage>
        <taxon>Bacteria</taxon>
        <taxon>Bacillati</taxon>
        <taxon>Actinomycetota</taxon>
        <taxon>Actinomycetes</taxon>
        <taxon>Mycobacteriales</taxon>
        <taxon>Dietziaceae</taxon>
        <taxon>Dietzia</taxon>
    </lineage>
</organism>
<dbReference type="RefSeq" id="WP_119193204.1">
    <property type="nucleotide sequence ID" value="NZ_CANNAK010000006.1"/>
</dbReference>
<gene>
    <name evidence="2" type="ORF">DQ226_15010</name>
</gene>
<feature type="chain" id="PRO_5017074061" evidence="1">
    <location>
        <begin position="33"/>
        <end position="128"/>
    </location>
</feature>
<dbReference type="Proteomes" id="UP000252187">
    <property type="component" value="Unassembled WGS sequence"/>
</dbReference>
<proteinExistence type="predicted"/>
<evidence type="ECO:0000313" key="3">
    <source>
        <dbReference type="Proteomes" id="UP000252187"/>
    </source>
</evidence>
<comment type="caution">
    <text evidence="2">The sequence shown here is derived from an EMBL/GenBank/DDBJ whole genome shotgun (WGS) entry which is preliminary data.</text>
</comment>
<evidence type="ECO:0000256" key="1">
    <source>
        <dbReference type="SAM" id="SignalP"/>
    </source>
</evidence>
<dbReference type="InterPro" id="IPR006311">
    <property type="entry name" value="TAT_signal"/>
</dbReference>
<sequence>MAQPIRRTLAAVSATAFAAAGLGLAVPATATAAPRVETVSGATYVSFDDLAPGQLDTVEDLAEQVNLIFPGDQEVVFVIDRKGPRSAIGVYGPSRGGISLAVECDPAVDTWESHLAGSCQGNEESLLD</sequence>
<dbReference type="EMBL" id="QNTT01000054">
    <property type="protein sequence ID" value="RBA31994.1"/>
    <property type="molecule type" value="Genomic_DNA"/>
</dbReference>
<keyword evidence="1" id="KW-0732">Signal</keyword>
<protein>
    <submittedName>
        <fullName evidence="2">Uncharacterized protein</fullName>
    </submittedName>
</protein>
<accession>A0A365P7A6</accession>
<dbReference type="PROSITE" id="PS51318">
    <property type="entry name" value="TAT"/>
    <property type="match status" value="1"/>
</dbReference>
<evidence type="ECO:0000313" key="2">
    <source>
        <dbReference type="EMBL" id="RBA31994.1"/>
    </source>
</evidence>